<dbReference type="RefSeq" id="XP_024685059.1">
    <property type="nucleotide sequence ID" value="XM_024826490.1"/>
</dbReference>
<comment type="similarity">
    <text evidence="2">Belongs to the activator 1 small subunits family.</text>
</comment>
<organism evidence="10 11">
    <name type="scientific">Aspergillus novofumigatus (strain IBT 16806)</name>
    <dbReference type="NCBI Taxonomy" id="1392255"/>
    <lineage>
        <taxon>Eukaryota</taxon>
        <taxon>Fungi</taxon>
        <taxon>Dikarya</taxon>
        <taxon>Ascomycota</taxon>
        <taxon>Pezizomycotina</taxon>
        <taxon>Eurotiomycetes</taxon>
        <taxon>Eurotiomycetidae</taxon>
        <taxon>Eurotiales</taxon>
        <taxon>Aspergillaceae</taxon>
        <taxon>Aspergillus</taxon>
        <taxon>Aspergillus subgen. Fumigati</taxon>
    </lineage>
</organism>
<dbReference type="GO" id="GO:0031390">
    <property type="term" value="C:Ctf18 RFC-like complex"/>
    <property type="evidence" value="ECO:0007669"/>
    <property type="project" value="TreeGrafter"/>
</dbReference>
<protein>
    <recommendedName>
        <fullName evidence="7">Replication factor C subunit 3</fullName>
    </recommendedName>
</protein>
<dbReference type="FunFam" id="1.20.272.10:FF:000004">
    <property type="entry name" value="Replication factor C subunit 5"/>
    <property type="match status" value="1"/>
</dbReference>
<dbReference type="InterPro" id="IPR050238">
    <property type="entry name" value="DNA_Rep/Repair_Clamp_Loader"/>
</dbReference>
<dbReference type="GeneID" id="36533815"/>
<dbReference type="PANTHER" id="PTHR11669">
    <property type="entry name" value="REPLICATION FACTOR C / DNA POLYMERASE III GAMMA-TAU SUBUNIT"/>
    <property type="match status" value="1"/>
</dbReference>
<evidence type="ECO:0000256" key="3">
    <source>
        <dbReference type="ARBA" id="ARBA00022705"/>
    </source>
</evidence>
<dbReference type="GO" id="GO:0006271">
    <property type="term" value="P:DNA strand elongation involved in DNA replication"/>
    <property type="evidence" value="ECO:0007669"/>
    <property type="project" value="UniProtKB-ARBA"/>
</dbReference>
<dbReference type="EMBL" id="MSZS01000002">
    <property type="protein sequence ID" value="PKX96464.1"/>
    <property type="molecule type" value="Genomic_DNA"/>
</dbReference>
<keyword evidence="6" id="KW-0539">Nucleus</keyword>
<evidence type="ECO:0000259" key="9">
    <source>
        <dbReference type="SMART" id="SM00382"/>
    </source>
</evidence>
<evidence type="ECO:0000256" key="6">
    <source>
        <dbReference type="ARBA" id="ARBA00023242"/>
    </source>
</evidence>
<dbReference type="CDD" id="cd00009">
    <property type="entry name" value="AAA"/>
    <property type="match status" value="1"/>
</dbReference>
<feature type="domain" description="AAA+ ATPase" evidence="9">
    <location>
        <begin position="77"/>
        <end position="217"/>
    </location>
</feature>
<dbReference type="NCBIfam" id="NF001679">
    <property type="entry name" value="PRK00440.1"/>
    <property type="match status" value="1"/>
</dbReference>
<dbReference type="Gene3D" id="3.40.50.300">
    <property type="entry name" value="P-loop containing nucleotide triphosphate hydrolases"/>
    <property type="match status" value="1"/>
</dbReference>
<dbReference type="Pfam" id="PF25361">
    <property type="entry name" value="AAA_lid_RFC1"/>
    <property type="match status" value="1"/>
</dbReference>
<dbReference type="OMA" id="AEDNLPW"/>
<dbReference type="Gene3D" id="1.20.272.10">
    <property type="match status" value="1"/>
</dbReference>
<dbReference type="GO" id="GO:0016887">
    <property type="term" value="F:ATP hydrolysis activity"/>
    <property type="evidence" value="ECO:0007669"/>
    <property type="project" value="InterPro"/>
</dbReference>
<dbReference type="GO" id="GO:0031389">
    <property type="term" value="C:Rad17 RFC-like complex"/>
    <property type="evidence" value="ECO:0007669"/>
    <property type="project" value="TreeGrafter"/>
</dbReference>
<feature type="region of interest" description="Disordered" evidence="8">
    <location>
        <begin position="1"/>
        <end position="38"/>
    </location>
</feature>
<dbReference type="GO" id="GO:0006281">
    <property type="term" value="P:DNA repair"/>
    <property type="evidence" value="ECO:0007669"/>
    <property type="project" value="TreeGrafter"/>
</dbReference>
<dbReference type="GO" id="GO:0005524">
    <property type="term" value="F:ATP binding"/>
    <property type="evidence" value="ECO:0007669"/>
    <property type="project" value="UniProtKB-KW"/>
</dbReference>
<name>A0A2I1CFR9_ASPN1</name>
<dbReference type="GO" id="GO:0031391">
    <property type="term" value="C:Elg1 RFC-like complex"/>
    <property type="evidence" value="ECO:0007669"/>
    <property type="project" value="TreeGrafter"/>
</dbReference>
<dbReference type="SUPFAM" id="SSF48019">
    <property type="entry name" value="post-AAA+ oligomerization domain-like"/>
    <property type="match status" value="1"/>
</dbReference>
<proteinExistence type="inferred from homology"/>
<dbReference type="SUPFAM" id="SSF52540">
    <property type="entry name" value="P-loop containing nucleoside triphosphate hydrolases"/>
    <property type="match status" value="1"/>
</dbReference>
<dbReference type="VEuPathDB" id="FungiDB:P174DRAFT_438233"/>
<dbReference type="STRING" id="1392255.A0A2I1CFR9"/>
<dbReference type="InterPro" id="IPR003959">
    <property type="entry name" value="ATPase_AAA_core"/>
</dbReference>
<dbReference type="CDD" id="cd18140">
    <property type="entry name" value="HLD_clamp_RFC"/>
    <property type="match status" value="1"/>
</dbReference>
<comment type="caution">
    <text evidence="10">The sequence shown here is derived from an EMBL/GenBank/DDBJ whole genome shotgun (WGS) entry which is preliminary data.</text>
</comment>
<dbReference type="FunFam" id="3.40.50.300:FF:000129">
    <property type="entry name" value="Replication factor C subunit 5"/>
    <property type="match status" value="1"/>
</dbReference>
<accession>A0A2I1CFR9</accession>
<keyword evidence="4" id="KW-0547">Nucleotide-binding</keyword>
<feature type="compositionally biased region" description="Acidic residues" evidence="8">
    <location>
        <begin position="1"/>
        <end position="10"/>
    </location>
</feature>
<keyword evidence="11" id="KW-1185">Reference proteome</keyword>
<comment type="subcellular location">
    <subcellularLocation>
        <location evidence="1">Nucleus</location>
    </subcellularLocation>
</comment>
<dbReference type="SMART" id="SM00382">
    <property type="entry name" value="AAA"/>
    <property type="match status" value="1"/>
</dbReference>
<dbReference type="AlphaFoldDB" id="A0A2I1CFR9"/>
<evidence type="ECO:0000313" key="10">
    <source>
        <dbReference type="EMBL" id="PKX96464.1"/>
    </source>
</evidence>
<dbReference type="Pfam" id="PF08542">
    <property type="entry name" value="Rep_fac_C"/>
    <property type="match status" value="1"/>
</dbReference>
<evidence type="ECO:0000256" key="2">
    <source>
        <dbReference type="ARBA" id="ARBA00005378"/>
    </source>
</evidence>
<dbReference type="InterPro" id="IPR047854">
    <property type="entry name" value="RFC_lid"/>
</dbReference>
<dbReference type="Proteomes" id="UP000234474">
    <property type="component" value="Unassembled WGS sequence"/>
</dbReference>
<dbReference type="InterPro" id="IPR008921">
    <property type="entry name" value="DNA_pol3_clamp-load_cplx_C"/>
</dbReference>
<reference evidence="11" key="1">
    <citation type="journal article" date="2018" name="Proc. Natl. Acad. Sci. U.S.A.">
        <title>Linking secondary metabolites to gene clusters through genome sequencing of six diverse Aspergillus species.</title>
        <authorList>
            <person name="Kaerboelling I."/>
            <person name="Vesth T.C."/>
            <person name="Frisvad J.C."/>
            <person name="Nybo J.L."/>
            <person name="Theobald S."/>
            <person name="Kuo A."/>
            <person name="Bowyer P."/>
            <person name="Matsuda Y."/>
            <person name="Mondo S."/>
            <person name="Lyhne E.K."/>
            <person name="Kogle M.E."/>
            <person name="Clum A."/>
            <person name="Lipzen A."/>
            <person name="Salamov A."/>
            <person name="Ngan C.Y."/>
            <person name="Daum C."/>
            <person name="Chiniquy J."/>
            <person name="Barry K."/>
            <person name="LaButti K."/>
            <person name="Haridas S."/>
            <person name="Simmons B.A."/>
            <person name="Magnuson J.K."/>
            <person name="Mortensen U.H."/>
            <person name="Larsen T.O."/>
            <person name="Grigoriev I.V."/>
            <person name="Baker S.E."/>
            <person name="Andersen M.R."/>
        </authorList>
    </citation>
    <scope>NUCLEOTIDE SEQUENCE [LARGE SCALE GENOMIC DNA]</scope>
    <source>
        <strain evidence="11">IBT 16806</strain>
    </source>
</reference>
<dbReference type="GO" id="GO:0003677">
    <property type="term" value="F:DNA binding"/>
    <property type="evidence" value="ECO:0007669"/>
    <property type="project" value="InterPro"/>
</dbReference>
<evidence type="ECO:0000256" key="1">
    <source>
        <dbReference type="ARBA" id="ARBA00004123"/>
    </source>
</evidence>
<dbReference type="PANTHER" id="PTHR11669:SF9">
    <property type="entry name" value="REPLICATION FACTOR C SUBUNIT 5"/>
    <property type="match status" value="1"/>
</dbReference>
<dbReference type="FunFam" id="1.10.8.60:FF:000028">
    <property type="entry name" value="Replication factor C subunit 5"/>
    <property type="match status" value="1"/>
</dbReference>
<dbReference type="GO" id="GO:0003689">
    <property type="term" value="F:DNA clamp loader activity"/>
    <property type="evidence" value="ECO:0007669"/>
    <property type="project" value="TreeGrafter"/>
</dbReference>
<keyword evidence="5" id="KW-0067">ATP-binding</keyword>
<dbReference type="GO" id="GO:0005663">
    <property type="term" value="C:DNA replication factor C complex"/>
    <property type="evidence" value="ECO:0007669"/>
    <property type="project" value="TreeGrafter"/>
</dbReference>
<sequence length="396" mass="43626">MSDYEDEMDVDVPAPKSAIQFSSDNASKRAKRPAADLPVEAQDNLPWVEKYRPNTLDDVSGHQDILATINKFIEANRLPHLLLYGPPGTGKTSTILALARRIYGSNNMRQMVLELNASDDRGIDVVREQIKTFASTKQIFSMAAPSASSGSSLASFKLIILDEADAMTSAAQMALRRIMERYTANTRFCIIANYTHKLSPALLSRCTRFRFSPLKEQDIRSLVDQVIEKEQINIQPEAVSSLVRLSKGDMRRALNVLQACHASSKPLPMKNAMKDEPQSEPEIITNETIYDCIAAPHPSDIQEIMTTLLSTSDITSCLNTLNTLKANKGLALADILSALAEQLQQLEVPPQTRITWLEGLADIEFRLSAGGSETMQTGGMVGVIRNGCELMDAKAR</sequence>
<dbReference type="OrthoDB" id="4199794at2759"/>
<dbReference type="InterPro" id="IPR027417">
    <property type="entry name" value="P-loop_NTPase"/>
</dbReference>
<dbReference type="InterPro" id="IPR003593">
    <property type="entry name" value="AAA+_ATPase"/>
</dbReference>
<dbReference type="InterPro" id="IPR013748">
    <property type="entry name" value="Rep_factorC_C"/>
</dbReference>
<gene>
    <name evidence="10" type="ORF">P174DRAFT_438233</name>
</gene>
<evidence type="ECO:0000313" key="11">
    <source>
        <dbReference type="Proteomes" id="UP000234474"/>
    </source>
</evidence>
<evidence type="ECO:0000256" key="4">
    <source>
        <dbReference type="ARBA" id="ARBA00022741"/>
    </source>
</evidence>
<evidence type="ECO:0000256" key="5">
    <source>
        <dbReference type="ARBA" id="ARBA00022840"/>
    </source>
</evidence>
<evidence type="ECO:0000256" key="7">
    <source>
        <dbReference type="ARBA" id="ARBA00070184"/>
    </source>
</evidence>
<evidence type="ECO:0000256" key="8">
    <source>
        <dbReference type="SAM" id="MobiDB-lite"/>
    </source>
</evidence>
<dbReference type="Pfam" id="PF00004">
    <property type="entry name" value="AAA"/>
    <property type="match status" value="1"/>
</dbReference>
<keyword evidence="3" id="KW-0235">DNA replication</keyword>
<dbReference type="Gene3D" id="1.10.8.60">
    <property type="match status" value="1"/>
</dbReference>